<accession>A0A5D0CK82</accession>
<keyword evidence="2" id="KW-0489">Methyltransferase</keyword>
<name>A0A5D0CK82_9BACL</name>
<dbReference type="OrthoDB" id="9805585at2"/>
<dbReference type="GO" id="GO:0008168">
    <property type="term" value="F:methyltransferase activity"/>
    <property type="evidence" value="ECO:0007669"/>
    <property type="project" value="UniProtKB-KW"/>
</dbReference>
<dbReference type="GO" id="GO:0032259">
    <property type="term" value="P:methylation"/>
    <property type="evidence" value="ECO:0007669"/>
    <property type="project" value="UniProtKB-KW"/>
</dbReference>
<protein>
    <submittedName>
        <fullName evidence="2">Methyltransferase domain-containing protein</fullName>
    </submittedName>
</protein>
<dbReference type="Pfam" id="PF13649">
    <property type="entry name" value="Methyltransf_25"/>
    <property type="match status" value="1"/>
</dbReference>
<evidence type="ECO:0000259" key="1">
    <source>
        <dbReference type="Pfam" id="PF13649"/>
    </source>
</evidence>
<dbReference type="AlphaFoldDB" id="A0A5D0CK82"/>
<evidence type="ECO:0000313" key="2">
    <source>
        <dbReference type="EMBL" id="TYA10092.1"/>
    </source>
</evidence>
<dbReference type="SUPFAM" id="SSF53335">
    <property type="entry name" value="S-adenosyl-L-methionine-dependent methyltransferases"/>
    <property type="match status" value="1"/>
</dbReference>
<organism evidence="2 3">
    <name type="scientific">Paenibacillus faecis</name>
    <dbReference type="NCBI Taxonomy" id="862114"/>
    <lineage>
        <taxon>Bacteria</taxon>
        <taxon>Bacillati</taxon>
        <taxon>Bacillota</taxon>
        <taxon>Bacilli</taxon>
        <taxon>Bacillales</taxon>
        <taxon>Paenibacillaceae</taxon>
        <taxon>Paenibacillus</taxon>
    </lineage>
</organism>
<dbReference type="InterPro" id="IPR041698">
    <property type="entry name" value="Methyltransf_25"/>
</dbReference>
<proteinExistence type="predicted"/>
<evidence type="ECO:0000313" key="3">
    <source>
        <dbReference type="Proteomes" id="UP000325218"/>
    </source>
</evidence>
<dbReference type="InterPro" id="IPR029063">
    <property type="entry name" value="SAM-dependent_MTases_sf"/>
</dbReference>
<dbReference type="Proteomes" id="UP000325218">
    <property type="component" value="Unassembled WGS sequence"/>
</dbReference>
<keyword evidence="3" id="KW-1185">Reference proteome</keyword>
<dbReference type="RefSeq" id="WP_148457663.1">
    <property type="nucleotide sequence ID" value="NZ_VSDO01000006.1"/>
</dbReference>
<dbReference type="Gene3D" id="3.40.50.150">
    <property type="entry name" value="Vaccinia Virus protein VP39"/>
    <property type="match status" value="1"/>
</dbReference>
<feature type="domain" description="Methyltransferase" evidence="1">
    <location>
        <begin position="46"/>
        <end position="143"/>
    </location>
</feature>
<gene>
    <name evidence="2" type="ORF">FRY98_26205</name>
</gene>
<reference evidence="2 3" key="1">
    <citation type="submission" date="2019-08" db="EMBL/GenBank/DDBJ databases">
        <title>Genome sequencing of Paenibacillus faecis DSM 23593(T).</title>
        <authorList>
            <person name="Kook J.-K."/>
            <person name="Park S.-N."/>
            <person name="Lim Y.K."/>
        </authorList>
    </citation>
    <scope>NUCLEOTIDE SEQUENCE [LARGE SCALE GENOMIC DNA]</scope>
    <source>
        <strain evidence="2 3">DSM 23593</strain>
    </source>
</reference>
<keyword evidence="2" id="KW-0808">Transferase</keyword>
<sequence>MKSNNNLLFLRSFVKNPKNVGSIIPSSRFLANAMVKQVAWNGVTAVAELGSGTGAITRYFHQKANGKTKVFLFEMDQTMRDNLTKEYPAFTSHPNAAALVNSIKAGGVEHLDCIFSGLPFFNFERTLRNTLMEQIYQALKPGGLFIAFQYSLQMKKQLSENFIIEKIEFVPLNIPPAFVYVCRKKESNE</sequence>
<dbReference type="CDD" id="cd02440">
    <property type="entry name" value="AdoMet_MTases"/>
    <property type="match status" value="1"/>
</dbReference>
<comment type="caution">
    <text evidence="2">The sequence shown here is derived from an EMBL/GenBank/DDBJ whole genome shotgun (WGS) entry which is preliminary data.</text>
</comment>
<dbReference type="EMBL" id="VSDO01000006">
    <property type="protein sequence ID" value="TYA10092.1"/>
    <property type="molecule type" value="Genomic_DNA"/>
</dbReference>